<dbReference type="OrthoDB" id="2751208at2759"/>
<dbReference type="AlphaFoldDB" id="A0A5C2SCY5"/>
<sequence>MSQLYMYGKPVVALNSIQSISVCGLAKGNDGTSSKLELNCIAPDSSKKKFCPLLIGSSSNKTVLPEIPPPTQSRLPPDGDVMLELKLGDVLGQNDRNVVYAVTVTNADSVACYVPPLVMKVARLFKGRNVSEEAGMYRDLECLQGSIIPRCFGYFCTTIDHTQVAILPWDGPNCGYPRTLDPHNPPHPAAPLSMMLLERLGDPIPTGSGIEPENIK</sequence>
<proteinExistence type="predicted"/>
<name>A0A5C2SCY5_9APHY</name>
<accession>A0A5C2SCY5</accession>
<dbReference type="Proteomes" id="UP000313359">
    <property type="component" value="Unassembled WGS sequence"/>
</dbReference>
<evidence type="ECO:0000313" key="2">
    <source>
        <dbReference type="Proteomes" id="UP000313359"/>
    </source>
</evidence>
<dbReference type="EMBL" id="ML122261">
    <property type="protein sequence ID" value="RPD61675.1"/>
    <property type="molecule type" value="Genomic_DNA"/>
</dbReference>
<evidence type="ECO:0000313" key="1">
    <source>
        <dbReference type="EMBL" id="RPD61675.1"/>
    </source>
</evidence>
<keyword evidence="2" id="KW-1185">Reference proteome</keyword>
<reference evidence="1" key="1">
    <citation type="journal article" date="2018" name="Genome Biol. Evol.">
        <title>Genomics and development of Lentinus tigrinus, a white-rot wood-decaying mushroom with dimorphic fruiting bodies.</title>
        <authorList>
            <person name="Wu B."/>
            <person name="Xu Z."/>
            <person name="Knudson A."/>
            <person name="Carlson A."/>
            <person name="Chen N."/>
            <person name="Kovaka S."/>
            <person name="LaButti K."/>
            <person name="Lipzen A."/>
            <person name="Pennachio C."/>
            <person name="Riley R."/>
            <person name="Schakwitz W."/>
            <person name="Umezawa K."/>
            <person name="Ohm R.A."/>
            <person name="Grigoriev I.V."/>
            <person name="Nagy L.G."/>
            <person name="Gibbons J."/>
            <person name="Hibbett D."/>
        </authorList>
    </citation>
    <scope>NUCLEOTIDE SEQUENCE [LARGE SCALE GENOMIC DNA]</scope>
    <source>
        <strain evidence="1">ALCF2SS1-6</strain>
    </source>
</reference>
<gene>
    <name evidence="1" type="ORF">L227DRAFT_562680</name>
</gene>
<organism evidence="1 2">
    <name type="scientific">Lentinus tigrinus ALCF2SS1-6</name>
    <dbReference type="NCBI Taxonomy" id="1328759"/>
    <lineage>
        <taxon>Eukaryota</taxon>
        <taxon>Fungi</taxon>
        <taxon>Dikarya</taxon>
        <taxon>Basidiomycota</taxon>
        <taxon>Agaricomycotina</taxon>
        <taxon>Agaricomycetes</taxon>
        <taxon>Polyporales</taxon>
        <taxon>Polyporaceae</taxon>
        <taxon>Lentinus</taxon>
    </lineage>
</organism>
<protein>
    <submittedName>
        <fullName evidence="1">Uncharacterized protein</fullName>
    </submittedName>
</protein>